<dbReference type="HOGENOM" id="CLU_3195265_0_0_10"/>
<reference evidence="1" key="2">
    <citation type="submission" date="2013-09" db="EMBL/GenBank/DDBJ databases">
        <title>Draft genome sequence of Alistipes putredinis (DSM 17216).</title>
        <authorList>
            <person name="Sudarsanam P."/>
            <person name="Ley R."/>
            <person name="Guruge J."/>
            <person name="Turnbaugh P.J."/>
            <person name="Mahowald M."/>
            <person name="Liep D."/>
            <person name="Gordon J."/>
        </authorList>
    </citation>
    <scope>NUCLEOTIDE SEQUENCE</scope>
    <source>
        <strain evidence="1">DSM 17216</strain>
    </source>
</reference>
<name>B0MYC2_9BACT</name>
<evidence type="ECO:0000313" key="2">
    <source>
        <dbReference type="Proteomes" id="UP000005819"/>
    </source>
</evidence>
<dbReference type="EMBL" id="ABFK02000020">
    <property type="protein sequence ID" value="EDS02500.1"/>
    <property type="molecule type" value="Genomic_DNA"/>
</dbReference>
<reference evidence="1" key="1">
    <citation type="submission" date="2007-10" db="EMBL/GenBank/DDBJ databases">
        <authorList>
            <person name="Fulton L."/>
            <person name="Clifton S."/>
            <person name="Fulton B."/>
            <person name="Xu J."/>
            <person name="Minx P."/>
            <person name="Pepin K.H."/>
            <person name="Johnson M."/>
            <person name="Thiruvilangam P."/>
            <person name="Bhonagiri V."/>
            <person name="Nash W.E."/>
            <person name="Mardis E.R."/>
            <person name="Wilson R.K."/>
        </authorList>
    </citation>
    <scope>NUCLEOTIDE SEQUENCE [LARGE SCALE GENOMIC DNA]</scope>
    <source>
        <strain evidence="1">DSM 17216</strain>
    </source>
</reference>
<sequence length="45" mass="5459">MRSDLEVSFRRRGVYRKLEETGKSPVSSLYFYLFRLSRLLPVFCR</sequence>
<dbReference type="Proteomes" id="UP000005819">
    <property type="component" value="Unassembled WGS sequence"/>
</dbReference>
<dbReference type="AlphaFoldDB" id="B0MYC2"/>
<accession>B0MYC2</accession>
<evidence type="ECO:0000313" key="1">
    <source>
        <dbReference type="EMBL" id="EDS02500.1"/>
    </source>
</evidence>
<proteinExistence type="predicted"/>
<comment type="caution">
    <text evidence="1">The sequence shown here is derived from an EMBL/GenBank/DDBJ whole genome shotgun (WGS) entry which is preliminary data.</text>
</comment>
<organism evidence="1 2">
    <name type="scientific">Alistipes putredinis DSM 17216</name>
    <dbReference type="NCBI Taxonomy" id="445970"/>
    <lineage>
        <taxon>Bacteria</taxon>
        <taxon>Pseudomonadati</taxon>
        <taxon>Bacteroidota</taxon>
        <taxon>Bacteroidia</taxon>
        <taxon>Bacteroidales</taxon>
        <taxon>Rikenellaceae</taxon>
        <taxon>Alistipes</taxon>
    </lineage>
</organism>
<keyword evidence="2" id="KW-1185">Reference proteome</keyword>
<protein>
    <submittedName>
        <fullName evidence="1">Uncharacterized protein</fullName>
    </submittedName>
</protein>
<gene>
    <name evidence="1" type="ORF">ALIPUT_02027</name>
</gene>